<evidence type="ECO:0000256" key="1">
    <source>
        <dbReference type="SAM" id="MobiDB-lite"/>
    </source>
</evidence>
<name>A0A7J7VYU4_MYOMY</name>
<comment type="caution">
    <text evidence="2">The sequence shown here is derived from an EMBL/GenBank/DDBJ whole genome shotgun (WGS) entry which is preliminary data.</text>
</comment>
<dbReference type="AlphaFoldDB" id="A0A7J7VYU4"/>
<feature type="compositionally biased region" description="Basic and acidic residues" evidence="1">
    <location>
        <begin position="27"/>
        <end position="51"/>
    </location>
</feature>
<evidence type="ECO:0000313" key="2">
    <source>
        <dbReference type="EMBL" id="KAF6330216.1"/>
    </source>
</evidence>
<reference evidence="2 3" key="1">
    <citation type="journal article" date="2020" name="Nature">
        <title>Six reference-quality genomes reveal evolution of bat adaptations.</title>
        <authorList>
            <person name="Jebb D."/>
            <person name="Huang Z."/>
            <person name="Pippel M."/>
            <person name="Hughes G.M."/>
            <person name="Lavrichenko K."/>
            <person name="Devanna P."/>
            <person name="Winkler S."/>
            <person name="Jermiin L.S."/>
            <person name="Skirmuntt E.C."/>
            <person name="Katzourakis A."/>
            <person name="Burkitt-Gray L."/>
            <person name="Ray D.A."/>
            <person name="Sullivan K.A.M."/>
            <person name="Roscito J.G."/>
            <person name="Kirilenko B.M."/>
            <person name="Davalos L.M."/>
            <person name="Corthals A.P."/>
            <person name="Power M.L."/>
            <person name="Jones G."/>
            <person name="Ransome R.D."/>
            <person name="Dechmann D.K.N."/>
            <person name="Locatelli A.G."/>
            <person name="Puechmaille S.J."/>
            <person name="Fedrigo O."/>
            <person name="Jarvis E.D."/>
            <person name="Hiller M."/>
            <person name="Vernes S.C."/>
            <person name="Myers E.W."/>
            <person name="Teeling E.C."/>
        </authorList>
    </citation>
    <scope>NUCLEOTIDE SEQUENCE [LARGE SCALE GENOMIC DNA]</scope>
    <source>
        <strain evidence="2">MMyoMyo1</strain>
        <tissue evidence="2">Flight muscle</tissue>
    </source>
</reference>
<gene>
    <name evidence="2" type="ORF">mMyoMyo1_012222</name>
</gene>
<evidence type="ECO:0000313" key="3">
    <source>
        <dbReference type="Proteomes" id="UP000527355"/>
    </source>
</evidence>
<keyword evidence="3" id="KW-1185">Reference proteome</keyword>
<proteinExistence type="predicted"/>
<dbReference type="EMBL" id="JABWUV010000009">
    <property type="protein sequence ID" value="KAF6330216.1"/>
    <property type="molecule type" value="Genomic_DNA"/>
</dbReference>
<feature type="compositionally biased region" description="Pro residues" evidence="1">
    <location>
        <begin position="12"/>
        <end position="21"/>
    </location>
</feature>
<accession>A0A7J7VYU4</accession>
<protein>
    <submittedName>
        <fullName evidence="2">Uncharacterized protein</fullName>
    </submittedName>
</protein>
<dbReference type="Proteomes" id="UP000527355">
    <property type="component" value="Unassembled WGS sequence"/>
</dbReference>
<sequence length="131" mass="13966">MKQKSARRATIPGPPPAPSPGPRRGVWGKDLEVGVGVGERREREGWKRRDASVPGSTLWTKAVHDGRLVGTVPAFVLPDICYTSPAASWRLRLTACGNNAPSPTHFPASEVLSDPRGARVRRLPAGGGVRG</sequence>
<feature type="region of interest" description="Disordered" evidence="1">
    <location>
        <begin position="1"/>
        <end position="54"/>
    </location>
</feature>
<organism evidence="2 3">
    <name type="scientific">Myotis myotis</name>
    <name type="common">Greater mouse-eared bat</name>
    <name type="synonym">Vespertilio myotis</name>
    <dbReference type="NCBI Taxonomy" id="51298"/>
    <lineage>
        <taxon>Eukaryota</taxon>
        <taxon>Metazoa</taxon>
        <taxon>Chordata</taxon>
        <taxon>Craniata</taxon>
        <taxon>Vertebrata</taxon>
        <taxon>Euteleostomi</taxon>
        <taxon>Mammalia</taxon>
        <taxon>Eutheria</taxon>
        <taxon>Laurasiatheria</taxon>
        <taxon>Chiroptera</taxon>
        <taxon>Yangochiroptera</taxon>
        <taxon>Vespertilionidae</taxon>
        <taxon>Myotis</taxon>
    </lineage>
</organism>